<dbReference type="GO" id="GO:0008380">
    <property type="term" value="P:RNA splicing"/>
    <property type="evidence" value="ECO:0007669"/>
    <property type="project" value="UniProtKB-KW"/>
</dbReference>
<keyword evidence="8" id="KW-0175">Coiled coil</keyword>
<dbReference type="AlphaFoldDB" id="A0A914C0E0"/>
<dbReference type="PANTHER" id="PTHR12707">
    <property type="entry name" value="PINN"/>
    <property type="match status" value="1"/>
</dbReference>
<keyword evidence="11" id="KW-1185">Reference proteome</keyword>
<dbReference type="InterPro" id="IPR039853">
    <property type="entry name" value="Pinin"/>
</dbReference>
<feature type="coiled-coil region" evidence="8">
    <location>
        <begin position="196"/>
        <end position="223"/>
    </location>
</feature>
<keyword evidence="3" id="KW-0507">mRNA processing</keyword>
<evidence type="ECO:0000256" key="7">
    <source>
        <dbReference type="ARBA" id="ARBA00023242"/>
    </source>
</evidence>
<evidence type="ECO:0000256" key="8">
    <source>
        <dbReference type="SAM" id="Coils"/>
    </source>
</evidence>
<sequence>MAVDVSADLDRAIADLRAIDSDLSVITGRGGGALSDRINRKRPAANFSSRISFDGNERRVQEVGDRRRITISVGNDNNEPGGRLLKRVRYSDSREGRNFHEDDEDDREPPIRRSIQSSVVMPTIETKSREVVLNEMKKKEKREDVARNRNLFGRLLVGTLKQFQKEEKAIQPVETVQAQKQREVERRLELTKKEDLEKVRSVKEELLAKRREKEKEIQKLNRMKAITQYAEEKIKHYERLQNYIQTQTKPPLFYLPAKHTLRTLELLKNSSKKIDSLIGHRRDQMEKELRKDEEGSEGELDVGPVRSKVVTASDNKAEEAASANIEDLEEPKLEEPMEEDEAEEKDVVKVRVESPVNRTVESKVNGNKSGNHENENEDRGYSSDENSRDVVSASQKRNSRDSRSRSKSNSSSNGASSGSASGDEN</sequence>
<evidence type="ECO:0000259" key="10">
    <source>
        <dbReference type="Pfam" id="PF04696"/>
    </source>
</evidence>
<dbReference type="WBParaSite" id="ACRNAN_Path_1429.g5611.t1">
    <property type="protein sequence ID" value="ACRNAN_Path_1429.g5611.t1"/>
    <property type="gene ID" value="ACRNAN_Path_1429.g5611"/>
</dbReference>
<accession>A0A914C0E0</accession>
<dbReference type="GO" id="GO:0071013">
    <property type="term" value="C:catalytic step 2 spliceosome"/>
    <property type="evidence" value="ECO:0007669"/>
    <property type="project" value="TreeGrafter"/>
</dbReference>
<comment type="similarity">
    <text evidence="2">Belongs to the pinin family.</text>
</comment>
<feature type="domain" description="Pinin/SDK/MemA protein" evidence="10">
    <location>
        <begin position="143"/>
        <end position="271"/>
    </location>
</feature>
<feature type="compositionally biased region" description="Polar residues" evidence="9">
    <location>
        <begin position="356"/>
        <end position="369"/>
    </location>
</feature>
<evidence type="ECO:0000256" key="5">
    <source>
        <dbReference type="ARBA" id="ARBA00023163"/>
    </source>
</evidence>
<protein>
    <submittedName>
        <fullName evidence="12">Pinin/SDK/MemA protein domain-containing protein</fullName>
    </submittedName>
</protein>
<name>A0A914C0E0_9BILA</name>
<evidence type="ECO:0000256" key="1">
    <source>
        <dbReference type="ARBA" id="ARBA00004123"/>
    </source>
</evidence>
<evidence type="ECO:0000256" key="4">
    <source>
        <dbReference type="ARBA" id="ARBA00023015"/>
    </source>
</evidence>
<evidence type="ECO:0000256" key="6">
    <source>
        <dbReference type="ARBA" id="ARBA00023187"/>
    </source>
</evidence>
<keyword evidence="4" id="KW-0805">Transcription regulation</keyword>
<dbReference type="InterPro" id="IPR006786">
    <property type="entry name" value="Pinin_SDK_MemA"/>
</dbReference>
<dbReference type="Pfam" id="PF04696">
    <property type="entry name" value="Pinin_SDK_memA"/>
    <property type="match status" value="1"/>
</dbReference>
<evidence type="ECO:0000256" key="3">
    <source>
        <dbReference type="ARBA" id="ARBA00022664"/>
    </source>
</evidence>
<keyword evidence="5" id="KW-0804">Transcription</keyword>
<feature type="compositionally biased region" description="Basic and acidic residues" evidence="9">
    <location>
        <begin position="89"/>
        <end position="100"/>
    </location>
</feature>
<proteinExistence type="inferred from homology"/>
<evidence type="ECO:0000313" key="11">
    <source>
        <dbReference type="Proteomes" id="UP000887540"/>
    </source>
</evidence>
<feature type="compositionally biased region" description="Basic and acidic residues" evidence="9">
    <location>
        <begin position="370"/>
        <end position="388"/>
    </location>
</feature>
<feature type="region of interest" description="Disordered" evidence="9">
    <location>
        <begin position="89"/>
        <end position="113"/>
    </location>
</feature>
<dbReference type="GO" id="GO:0006397">
    <property type="term" value="P:mRNA processing"/>
    <property type="evidence" value="ECO:0007669"/>
    <property type="project" value="UniProtKB-KW"/>
</dbReference>
<reference evidence="12" key="1">
    <citation type="submission" date="2022-11" db="UniProtKB">
        <authorList>
            <consortium name="WormBaseParasite"/>
        </authorList>
    </citation>
    <scope>IDENTIFICATION</scope>
</reference>
<evidence type="ECO:0000256" key="2">
    <source>
        <dbReference type="ARBA" id="ARBA00010386"/>
    </source>
</evidence>
<feature type="compositionally biased region" description="Low complexity" evidence="9">
    <location>
        <begin position="407"/>
        <end position="425"/>
    </location>
</feature>
<keyword evidence="7" id="KW-0539">Nucleus</keyword>
<keyword evidence="6" id="KW-0508">mRNA splicing</keyword>
<organism evidence="11 12">
    <name type="scientific">Acrobeloides nanus</name>
    <dbReference type="NCBI Taxonomy" id="290746"/>
    <lineage>
        <taxon>Eukaryota</taxon>
        <taxon>Metazoa</taxon>
        <taxon>Ecdysozoa</taxon>
        <taxon>Nematoda</taxon>
        <taxon>Chromadorea</taxon>
        <taxon>Rhabditida</taxon>
        <taxon>Tylenchina</taxon>
        <taxon>Cephalobomorpha</taxon>
        <taxon>Cephaloboidea</taxon>
        <taxon>Cephalobidae</taxon>
        <taxon>Acrobeloides</taxon>
    </lineage>
</organism>
<feature type="compositionally biased region" description="Basic and acidic residues" evidence="9">
    <location>
        <begin position="283"/>
        <end position="293"/>
    </location>
</feature>
<dbReference type="PANTHER" id="PTHR12707:SF0">
    <property type="entry name" value="PININ"/>
    <property type="match status" value="1"/>
</dbReference>
<dbReference type="Proteomes" id="UP000887540">
    <property type="component" value="Unplaced"/>
</dbReference>
<evidence type="ECO:0000313" key="12">
    <source>
        <dbReference type="WBParaSite" id="ACRNAN_Path_1429.g5611.t1"/>
    </source>
</evidence>
<comment type="subcellular location">
    <subcellularLocation>
        <location evidence="1">Nucleus</location>
    </subcellularLocation>
</comment>
<feature type="region of interest" description="Disordered" evidence="9">
    <location>
        <begin position="283"/>
        <end position="425"/>
    </location>
</feature>
<evidence type="ECO:0000256" key="9">
    <source>
        <dbReference type="SAM" id="MobiDB-lite"/>
    </source>
</evidence>